<keyword evidence="3" id="KW-1185">Reference proteome</keyword>
<dbReference type="InterPro" id="IPR013097">
    <property type="entry name" value="Dabb"/>
</dbReference>
<reference evidence="2" key="1">
    <citation type="journal article" date="2014" name="Int. J. Syst. Evol. Microbiol.">
        <title>Complete genome sequence of Corynebacterium casei LMG S-19264T (=DSM 44701T), isolated from a smear-ripened cheese.</title>
        <authorList>
            <consortium name="US DOE Joint Genome Institute (JGI-PGF)"/>
            <person name="Walter F."/>
            <person name="Albersmeier A."/>
            <person name="Kalinowski J."/>
            <person name="Ruckert C."/>
        </authorList>
    </citation>
    <scope>NUCLEOTIDE SEQUENCE</scope>
    <source>
        <strain evidence="2">CGMCC 4.7306</strain>
    </source>
</reference>
<name>A0A917S137_9ACTN</name>
<dbReference type="EMBL" id="BMMZ01000001">
    <property type="protein sequence ID" value="GGL47690.1"/>
    <property type="molecule type" value="Genomic_DNA"/>
</dbReference>
<organism evidence="2 3">
    <name type="scientific">Microlunatus endophyticus</name>
    <dbReference type="NCBI Taxonomy" id="1716077"/>
    <lineage>
        <taxon>Bacteria</taxon>
        <taxon>Bacillati</taxon>
        <taxon>Actinomycetota</taxon>
        <taxon>Actinomycetes</taxon>
        <taxon>Propionibacteriales</taxon>
        <taxon>Propionibacteriaceae</taxon>
        <taxon>Microlunatus</taxon>
    </lineage>
</organism>
<feature type="domain" description="Stress-response A/B barrel" evidence="1">
    <location>
        <begin position="3"/>
        <end position="95"/>
    </location>
</feature>
<comment type="caution">
    <text evidence="2">The sequence shown here is derived from an EMBL/GenBank/DDBJ whole genome shotgun (WGS) entry which is preliminary data.</text>
</comment>
<dbReference type="Proteomes" id="UP000613840">
    <property type="component" value="Unassembled WGS sequence"/>
</dbReference>
<accession>A0A917S137</accession>
<dbReference type="RefSeq" id="WP_188893308.1">
    <property type="nucleotide sequence ID" value="NZ_BMMZ01000001.1"/>
</dbReference>
<sequence length="98" mass="10870">MSIQHTVVFRLSHPASSAEEQAFLADARSILSGIPGVGGFTVNRQVSPKSDLTLQFSMIFADQDAYDGYNSHPSHLGFVADRWETEVADFQEYDFVTL</sequence>
<dbReference type="InterPro" id="IPR011008">
    <property type="entry name" value="Dimeric_a/b-barrel"/>
</dbReference>
<evidence type="ECO:0000313" key="3">
    <source>
        <dbReference type="Proteomes" id="UP000613840"/>
    </source>
</evidence>
<dbReference type="PROSITE" id="PS51502">
    <property type="entry name" value="S_R_A_B_BARREL"/>
    <property type="match status" value="1"/>
</dbReference>
<dbReference type="SMART" id="SM00886">
    <property type="entry name" value="Dabb"/>
    <property type="match status" value="1"/>
</dbReference>
<dbReference type="SUPFAM" id="SSF54909">
    <property type="entry name" value="Dimeric alpha+beta barrel"/>
    <property type="match status" value="1"/>
</dbReference>
<proteinExistence type="predicted"/>
<reference evidence="2" key="2">
    <citation type="submission" date="2020-09" db="EMBL/GenBank/DDBJ databases">
        <authorList>
            <person name="Sun Q."/>
            <person name="Zhou Y."/>
        </authorList>
    </citation>
    <scope>NUCLEOTIDE SEQUENCE</scope>
    <source>
        <strain evidence="2">CGMCC 4.7306</strain>
    </source>
</reference>
<dbReference type="Pfam" id="PF07876">
    <property type="entry name" value="Dabb"/>
    <property type="match status" value="1"/>
</dbReference>
<gene>
    <name evidence="2" type="ORF">GCM10011575_01970</name>
</gene>
<evidence type="ECO:0000313" key="2">
    <source>
        <dbReference type="EMBL" id="GGL47690.1"/>
    </source>
</evidence>
<dbReference type="AlphaFoldDB" id="A0A917S137"/>
<evidence type="ECO:0000259" key="1">
    <source>
        <dbReference type="PROSITE" id="PS51502"/>
    </source>
</evidence>
<protein>
    <recommendedName>
        <fullName evidence="1">Stress-response A/B barrel domain-containing protein</fullName>
    </recommendedName>
</protein>
<dbReference type="Gene3D" id="3.30.70.100">
    <property type="match status" value="1"/>
</dbReference>